<accession>A0A1I6B0Z4</accession>
<gene>
    <name evidence="2" type="ORF">SAMN05421810_11816</name>
</gene>
<dbReference type="RefSeq" id="WP_092537140.1">
    <property type="nucleotide sequence ID" value="NZ_FOWW01000018.1"/>
</dbReference>
<protein>
    <submittedName>
        <fullName evidence="2">Uncharacterized protein</fullName>
    </submittedName>
</protein>
<dbReference type="STRING" id="587909.SAMN05421810_11816"/>
<evidence type="ECO:0000313" key="3">
    <source>
        <dbReference type="Proteomes" id="UP000198727"/>
    </source>
</evidence>
<proteinExistence type="predicted"/>
<feature type="region of interest" description="Disordered" evidence="1">
    <location>
        <begin position="55"/>
        <end position="74"/>
    </location>
</feature>
<dbReference type="OrthoDB" id="9785707at2"/>
<organism evidence="2 3">
    <name type="scientific">Amycolatopsis arida</name>
    <dbReference type="NCBI Taxonomy" id="587909"/>
    <lineage>
        <taxon>Bacteria</taxon>
        <taxon>Bacillati</taxon>
        <taxon>Actinomycetota</taxon>
        <taxon>Actinomycetes</taxon>
        <taxon>Pseudonocardiales</taxon>
        <taxon>Pseudonocardiaceae</taxon>
        <taxon>Amycolatopsis</taxon>
    </lineage>
</organism>
<evidence type="ECO:0000313" key="2">
    <source>
        <dbReference type="EMBL" id="SFQ74622.1"/>
    </source>
</evidence>
<keyword evidence="3" id="KW-1185">Reference proteome</keyword>
<dbReference type="AlphaFoldDB" id="A0A1I6B0Z4"/>
<sequence length="74" mass="7943">MPLTDPQHARLFLLYAAEPPAPALHDFVAAHGPVAAVERIRAGTAPPAVLAEITRPSRDWTTPSARSTPGPPRW</sequence>
<dbReference type="Proteomes" id="UP000198727">
    <property type="component" value="Unassembled WGS sequence"/>
</dbReference>
<evidence type="ECO:0000256" key="1">
    <source>
        <dbReference type="SAM" id="MobiDB-lite"/>
    </source>
</evidence>
<dbReference type="EMBL" id="FOWW01000018">
    <property type="protein sequence ID" value="SFQ74622.1"/>
    <property type="molecule type" value="Genomic_DNA"/>
</dbReference>
<reference evidence="3" key="1">
    <citation type="submission" date="2016-10" db="EMBL/GenBank/DDBJ databases">
        <authorList>
            <person name="Varghese N."/>
            <person name="Submissions S."/>
        </authorList>
    </citation>
    <scope>NUCLEOTIDE SEQUENCE [LARGE SCALE GENOMIC DNA]</scope>
    <source>
        <strain evidence="3">CGMCC 4.5579</strain>
    </source>
</reference>
<name>A0A1I6B0Z4_9PSEU</name>